<protein>
    <submittedName>
        <fullName evidence="6">RNA polymerase sigma-70 factor (ECF subfamily)</fullName>
    </submittedName>
</protein>
<dbReference type="SUPFAM" id="SSF88946">
    <property type="entry name" value="Sigma2 domain of RNA polymerase sigma factors"/>
    <property type="match status" value="1"/>
</dbReference>
<dbReference type="PANTHER" id="PTHR43133:SF46">
    <property type="entry name" value="RNA POLYMERASE SIGMA-70 FACTOR ECF SUBFAMILY"/>
    <property type="match status" value="1"/>
</dbReference>
<keyword evidence="4" id="KW-0804">Transcription</keyword>
<name>A0A327T8Y3_9SPHI</name>
<evidence type="ECO:0000313" key="7">
    <source>
        <dbReference type="Proteomes" id="UP000249754"/>
    </source>
</evidence>
<evidence type="ECO:0000256" key="1">
    <source>
        <dbReference type="ARBA" id="ARBA00010641"/>
    </source>
</evidence>
<dbReference type="Pfam" id="PF08281">
    <property type="entry name" value="Sigma70_r4_2"/>
    <property type="match status" value="1"/>
</dbReference>
<dbReference type="InterPro" id="IPR036388">
    <property type="entry name" value="WH-like_DNA-bd_sf"/>
</dbReference>
<dbReference type="InterPro" id="IPR013249">
    <property type="entry name" value="RNA_pol_sigma70_r4_t2"/>
</dbReference>
<dbReference type="GO" id="GO:0006352">
    <property type="term" value="P:DNA-templated transcription initiation"/>
    <property type="evidence" value="ECO:0007669"/>
    <property type="project" value="InterPro"/>
</dbReference>
<evidence type="ECO:0000256" key="4">
    <source>
        <dbReference type="ARBA" id="ARBA00023163"/>
    </source>
</evidence>
<reference evidence="6 7" key="1">
    <citation type="submission" date="2018-06" db="EMBL/GenBank/DDBJ databases">
        <title>Genomic Encyclopedia of Archaeal and Bacterial Type Strains, Phase II (KMG-II): from individual species to whole genera.</title>
        <authorList>
            <person name="Goeker M."/>
        </authorList>
    </citation>
    <scope>NUCLEOTIDE SEQUENCE [LARGE SCALE GENOMIC DNA]</scope>
    <source>
        <strain evidence="6 7">DSM 14825</strain>
    </source>
</reference>
<dbReference type="Gene3D" id="1.10.10.10">
    <property type="entry name" value="Winged helix-like DNA-binding domain superfamily/Winged helix DNA-binding domain"/>
    <property type="match status" value="1"/>
</dbReference>
<dbReference type="EMBL" id="QLLR01000001">
    <property type="protein sequence ID" value="RAJ37402.1"/>
    <property type="molecule type" value="Genomic_DNA"/>
</dbReference>
<feature type="domain" description="RNA polymerase sigma factor 70 region 4 type 2" evidence="5">
    <location>
        <begin position="129"/>
        <end position="175"/>
    </location>
</feature>
<comment type="similarity">
    <text evidence="1">Belongs to the sigma-70 factor family. ECF subfamily.</text>
</comment>
<dbReference type="GO" id="GO:0003677">
    <property type="term" value="F:DNA binding"/>
    <property type="evidence" value="ECO:0007669"/>
    <property type="project" value="InterPro"/>
</dbReference>
<keyword evidence="3" id="KW-0731">Sigma factor</keyword>
<sequence length="188" mass="22183">MANIIQSNLAAIKDINSSGTLHIDKETFEWIYTLYWEKVYAICYNNIREMEPAKEMVQDIFKSLWERRENLELEKAEHYLVRSAKFKTFEYIRNKVSREKHIGMKMQSCTMSTNCTEEHILFNSLKEKVNLLVERLPCQCRRVYKMSREDGLGNKEIASNLLISERAVEYHISKATNMLKLNLANYAN</sequence>
<dbReference type="Gene3D" id="1.10.1740.10">
    <property type="match status" value="1"/>
</dbReference>
<dbReference type="InterPro" id="IPR039425">
    <property type="entry name" value="RNA_pol_sigma-70-like"/>
</dbReference>
<accession>A0A327T8Y3</accession>
<evidence type="ECO:0000256" key="2">
    <source>
        <dbReference type="ARBA" id="ARBA00023015"/>
    </source>
</evidence>
<dbReference type="InterPro" id="IPR013324">
    <property type="entry name" value="RNA_pol_sigma_r3/r4-like"/>
</dbReference>
<dbReference type="InterPro" id="IPR013325">
    <property type="entry name" value="RNA_pol_sigma_r2"/>
</dbReference>
<organism evidence="6 7">
    <name type="scientific">Pedobacter cryoconitis</name>
    <dbReference type="NCBI Taxonomy" id="188932"/>
    <lineage>
        <taxon>Bacteria</taxon>
        <taxon>Pseudomonadati</taxon>
        <taxon>Bacteroidota</taxon>
        <taxon>Sphingobacteriia</taxon>
        <taxon>Sphingobacteriales</taxon>
        <taxon>Sphingobacteriaceae</taxon>
        <taxon>Pedobacter</taxon>
    </lineage>
</organism>
<dbReference type="InterPro" id="IPR014284">
    <property type="entry name" value="RNA_pol_sigma-70_dom"/>
</dbReference>
<dbReference type="NCBIfam" id="TIGR02937">
    <property type="entry name" value="sigma70-ECF"/>
    <property type="match status" value="1"/>
</dbReference>
<dbReference type="GO" id="GO:0016987">
    <property type="term" value="F:sigma factor activity"/>
    <property type="evidence" value="ECO:0007669"/>
    <property type="project" value="UniProtKB-KW"/>
</dbReference>
<dbReference type="AlphaFoldDB" id="A0A327T8Y3"/>
<dbReference type="Proteomes" id="UP000249754">
    <property type="component" value="Unassembled WGS sequence"/>
</dbReference>
<evidence type="ECO:0000313" key="6">
    <source>
        <dbReference type="EMBL" id="RAJ37402.1"/>
    </source>
</evidence>
<proteinExistence type="inferred from homology"/>
<comment type="caution">
    <text evidence="6">The sequence shown here is derived from an EMBL/GenBank/DDBJ whole genome shotgun (WGS) entry which is preliminary data.</text>
</comment>
<dbReference type="SUPFAM" id="SSF88659">
    <property type="entry name" value="Sigma3 and sigma4 domains of RNA polymerase sigma factors"/>
    <property type="match status" value="1"/>
</dbReference>
<gene>
    <name evidence="6" type="ORF">LY11_00480</name>
</gene>
<evidence type="ECO:0000256" key="3">
    <source>
        <dbReference type="ARBA" id="ARBA00023082"/>
    </source>
</evidence>
<keyword evidence="2" id="KW-0805">Transcription regulation</keyword>
<dbReference type="PANTHER" id="PTHR43133">
    <property type="entry name" value="RNA POLYMERASE ECF-TYPE SIGMA FACTO"/>
    <property type="match status" value="1"/>
</dbReference>
<evidence type="ECO:0000259" key="5">
    <source>
        <dbReference type="Pfam" id="PF08281"/>
    </source>
</evidence>